<feature type="transmembrane region" description="Helical" evidence="9">
    <location>
        <begin position="95"/>
        <end position="126"/>
    </location>
</feature>
<accession>A0A1M6PF55</accession>
<dbReference type="GO" id="GO:0015169">
    <property type="term" value="F:glycerol-3-phosphate transmembrane transporter activity"/>
    <property type="evidence" value="ECO:0007669"/>
    <property type="project" value="UniProtKB-UniRule"/>
</dbReference>
<evidence type="ECO:0000256" key="3">
    <source>
        <dbReference type="ARBA" id="ARBA00022448"/>
    </source>
</evidence>
<dbReference type="OrthoDB" id="9766638at2"/>
<dbReference type="SUPFAM" id="SSF103473">
    <property type="entry name" value="MFS general substrate transporter"/>
    <property type="match status" value="1"/>
</dbReference>
<organism evidence="11 12">
    <name type="scientific">Tepidibacter formicigenes DSM 15518</name>
    <dbReference type="NCBI Taxonomy" id="1123349"/>
    <lineage>
        <taxon>Bacteria</taxon>
        <taxon>Bacillati</taxon>
        <taxon>Bacillota</taxon>
        <taxon>Clostridia</taxon>
        <taxon>Peptostreptococcales</taxon>
        <taxon>Peptostreptococcaceae</taxon>
        <taxon>Tepidibacter</taxon>
    </lineage>
</organism>
<evidence type="ECO:0000256" key="5">
    <source>
        <dbReference type="ARBA" id="ARBA00022692"/>
    </source>
</evidence>
<evidence type="ECO:0000313" key="12">
    <source>
        <dbReference type="Proteomes" id="UP000242497"/>
    </source>
</evidence>
<dbReference type="EMBL" id="FRAE01000031">
    <property type="protein sequence ID" value="SHK06576.1"/>
    <property type="molecule type" value="Genomic_DNA"/>
</dbReference>
<proteinExistence type="inferred from homology"/>
<keyword evidence="7 9" id="KW-0472">Membrane</keyword>
<keyword evidence="5 9" id="KW-0812">Transmembrane</keyword>
<evidence type="ECO:0000256" key="6">
    <source>
        <dbReference type="ARBA" id="ARBA00022989"/>
    </source>
</evidence>
<reference evidence="12" key="1">
    <citation type="submission" date="2016-11" db="EMBL/GenBank/DDBJ databases">
        <authorList>
            <person name="Varghese N."/>
            <person name="Submissions S."/>
        </authorList>
    </citation>
    <scope>NUCLEOTIDE SEQUENCE [LARGE SCALE GENOMIC DNA]</scope>
    <source>
        <strain evidence="12">DSM 15518</strain>
    </source>
</reference>
<keyword evidence="6 9" id="KW-1133">Transmembrane helix</keyword>
<dbReference type="InterPro" id="IPR036259">
    <property type="entry name" value="MFS_trans_sf"/>
</dbReference>
<dbReference type="GO" id="GO:0035435">
    <property type="term" value="P:phosphate ion transmembrane transport"/>
    <property type="evidence" value="ECO:0007669"/>
    <property type="project" value="TreeGrafter"/>
</dbReference>
<dbReference type="AlphaFoldDB" id="A0A1M6PF55"/>
<dbReference type="PANTHER" id="PTHR43826:SF6">
    <property type="entry name" value="GLYCEROL-3-PHOSPHATE TRANSPORTER"/>
    <property type="match status" value="1"/>
</dbReference>
<evidence type="ECO:0000256" key="8">
    <source>
        <dbReference type="NCBIfam" id="TIGR00712"/>
    </source>
</evidence>
<feature type="transmembrane region" description="Helical" evidence="9">
    <location>
        <begin position="256"/>
        <end position="275"/>
    </location>
</feature>
<dbReference type="RefSeq" id="WP_072888801.1">
    <property type="nucleotide sequence ID" value="NZ_FRAE01000031.1"/>
</dbReference>
<evidence type="ECO:0000259" key="10">
    <source>
        <dbReference type="PROSITE" id="PS50850"/>
    </source>
</evidence>
<dbReference type="NCBIfam" id="TIGR00881">
    <property type="entry name" value="2A0104"/>
    <property type="match status" value="1"/>
</dbReference>
<keyword evidence="12" id="KW-1185">Reference proteome</keyword>
<comment type="subcellular location">
    <subcellularLocation>
        <location evidence="1">Cell membrane</location>
        <topology evidence="1">Multi-pass membrane protein</topology>
    </subcellularLocation>
</comment>
<dbReference type="Proteomes" id="UP000242497">
    <property type="component" value="Unassembled WGS sequence"/>
</dbReference>
<keyword evidence="4" id="KW-1003">Cell membrane</keyword>
<keyword evidence="3" id="KW-0813">Transport</keyword>
<dbReference type="Pfam" id="PF07690">
    <property type="entry name" value="MFS_1"/>
    <property type="match status" value="1"/>
</dbReference>
<dbReference type="GO" id="GO:0005886">
    <property type="term" value="C:plasma membrane"/>
    <property type="evidence" value="ECO:0007669"/>
    <property type="project" value="UniProtKB-SubCell"/>
</dbReference>
<dbReference type="InterPro" id="IPR011701">
    <property type="entry name" value="MFS"/>
</dbReference>
<dbReference type="CDD" id="cd17345">
    <property type="entry name" value="MFS_GlpT"/>
    <property type="match status" value="1"/>
</dbReference>
<sequence length="450" mass="49752">MLKFFAPPPHIESLPQEKIDGAYKKYRIQQFASIYLGYAAYYLIRKNFAIASPYFINELGFSKAQIGFIASGLGIAYGLSKFIMGNISDRCNPRFFLATGLILSALVNICFGLTSSITLLFLLMILNGWFQGMGWPPCGRILAHWYSNKERGTKMAWWNTAHNVGGGLIAPLATFGIATFSGWKFGIFYFPAIICLAIAIFILLFTRDTPQSVGLPAIEEYMNDYPEDIDKDSIKDNERELSAKEILFNYVLNNKYVWAIAIANIFVYLVRYGVMDWVPTYLTEVKGFNPEDSRLAFFFFEFAAIPGTIIVGWISDKVFKGRRAPVGIFCMIGVAFAVLAYWLSTSPLLINIAVASIGALIYGPVMLIGVAALDYVPKKAAGTAAGFTGLFGYLGGSVLANFAIGLIVDKVGWNGGFIFLLASCILAIVFLAFTWNTNSDNARNKNKKFA</sequence>
<protein>
    <recommendedName>
        <fullName evidence="8">Glycerol-3-phosphate transporter</fullName>
    </recommendedName>
</protein>
<feature type="transmembrane region" description="Helical" evidence="9">
    <location>
        <begin position="413"/>
        <end position="435"/>
    </location>
</feature>
<dbReference type="PROSITE" id="PS50850">
    <property type="entry name" value="MFS"/>
    <property type="match status" value="1"/>
</dbReference>
<dbReference type="InterPro" id="IPR005267">
    <property type="entry name" value="G3P_transporter"/>
</dbReference>
<name>A0A1M6PF55_9FIRM</name>
<dbReference type="PANTHER" id="PTHR43826">
    <property type="entry name" value="GLUCOSE-6-PHOSPHATE EXCHANGER SLC37A4"/>
    <property type="match status" value="1"/>
</dbReference>
<evidence type="ECO:0000313" key="11">
    <source>
        <dbReference type="EMBL" id="SHK06576.1"/>
    </source>
</evidence>
<dbReference type="Gene3D" id="1.20.1250.20">
    <property type="entry name" value="MFS general substrate transporter like domains"/>
    <property type="match status" value="2"/>
</dbReference>
<dbReference type="GO" id="GO:0061513">
    <property type="term" value="F:glucose 6-phosphate:phosphate antiporter activity"/>
    <property type="evidence" value="ECO:0007669"/>
    <property type="project" value="TreeGrafter"/>
</dbReference>
<dbReference type="FunFam" id="1.20.1250.20:FF:000007">
    <property type="entry name" value="Glycerol-3-phosphate transporter"/>
    <property type="match status" value="1"/>
</dbReference>
<feature type="domain" description="Major facilitator superfamily (MFS) profile" evidence="10">
    <location>
        <begin position="25"/>
        <end position="439"/>
    </location>
</feature>
<dbReference type="InterPro" id="IPR020846">
    <property type="entry name" value="MFS_dom"/>
</dbReference>
<evidence type="ECO:0000256" key="1">
    <source>
        <dbReference type="ARBA" id="ARBA00004651"/>
    </source>
</evidence>
<evidence type="ECO:0000256" key="9">
    <source>
        <dbReference type="SAM" id="Phobius"/>
    </source>
</evidence>
<feature type="transmembrane region" description="Helical" evidence="9">
    <location>
        <begin position="349"/>
        <end position="373"/>
    </location>
</feature>
<feature type="transmembrane region" description="Helical" evidence="9">
    <location>
        <begin position="64"/>
        <end position="83"/>
    </location>
</feature>
<feature type="transmembrane region" description="Helical" evidence="9">
    <location>
        <begin position="326"/>
        <end position="343"/>
    </location>
</feature>
<evidence type="ECO:0000256" key="4">
    <source>
        <dbReference type="ARBA" id="ARBA00022475"/>
    </source>
</evidence>
<dbReference type="NCBIfam" id="TIGR00712">
    <property type="entry name" value="glpT"/>
    <property type="match status" value="1"/>
</dbReference>
<dbReference type="InterPro" id="IPR051337">
    <property type="entry name" value="OPA_Antiporter"/>
</dbReference>
<feature type="transmembrane region" description="Helical" evidence="9">
    <location>
        <begin position="187"/>
        <end position="205"/>
    </location>
</feature>
<feature type="transmembrane region" description="Helical" evidence="9">
    <location>
        <begin position="295"/>
        <end position="314"/>
    </location>
</feature>
<evidence type="ECO:0000256" key="2">
    <source>
        <dbReference type="ARBA" id="ARBA00009598"/>
    </source>
</evidence>
<gene>
    <name evidence="11" type="ORF">SAMN02744037_01539</name>
</gene>
<dbReference type="InterPro" id="IPR000849">
    <property type="entry name" value="Sugar_P_transporter"/>
</dbReference>
<evidence type="ECO:0000256" key="7">
    <source>
        <dbReference type="ARBA" id="ARBA00023136"/>
    </source>
</evidence>
<comment type="similarity">
    <text evidence="2">Belongs to the major facilitator superfamily. Organophosphate:Pi antiporter (OPA) (TC 2.A.1.4) family.</text>
</comment>
<dbReference type="STRING" id="1123349.SAMN02744037_01539"/>
<dbReference type="PIRSF" id="PIRSF002808">
    <property type="entry name" value="Hexose_phosphate_transp"/>
    <property type="match status" value="1"/>
</dbReference>
<feature type="transmembrane region" description="Helical" evidence="9">
    <location>
        <begin position="385"/>
        <end position="407"/>
    </location>
</feature>